<evidence type="ECO:0000259" key="8">
    <source>
        <dbReference type="Pfam" id="PF04997"/>
    </source>
</evidence>
<dbReference type="OrthoDB" id="270392at2759"/>
<keyword evidence="5" id="KW-0479">Metal-binding</keyword>
<feature type="non-terminal residue" evidence="9">
    <location>
        <position position="1"/>
    </location>
</feature>
<feature type="non-terminal residue" evidence="9">
    <location>
        <position position="50"/>
    </location>
</feature>
<evidence type="ECO:0000256" key="6">
    <source>
        <dbReference type="ARBA" id="ARBA00022833"/>
    </source>
</evidence>
<organism evidence="9 10">
    <name type="scientific">Gossypium stocksii</name>
    <dbReference type="NCBI Taxonomy" id="47602"/>
    <lineage>
        <taxon>Eukaryota</taxon>
        <taxon>Viridiplantae</taxon>
        <taxon>Streptophyta</taxon>
        <taxon>Embryophyta</taxon>
        <taxon>Tracheophyta</taxon>
        <taxon>Spermatophyta</taxon>
        <taxon>Magnoliopsida</taxon>
        <taxon>eudicotyledons</taxon>
        <taxon>Gunneridae</taxon>
        <taxon>Pentapetalae</taxon>
        <taxon>rosids</taxon>
        <taxon>malvids</taxon>
        <taxon>Malvales</taxon>
        <taxon>Malvaceae</taxon>
        <taxon>Malvoideae</taxon>
        <taxon>Gossypium</taxon>
    </lineage>
</organism>
<dbReference type="Gene3D" id="4.10.860.120">
    <property type="entry name" value="RNA polymerase II, clamp domain"/>
    <property type="match status" value="1"/>
</dbReference>
<dbReference type="PANTHER" id="PTHR48446">
    <property type="entry name" value="DNA-DIRECTED RNA POLYMERASE SUBUNIT BETA' N-TERMINAL SECTION"/>
    <property type="match status" value="1"/>
</dbReference>
<dbReference type="InterPro" id="IPR044893">
    <property type="entry name" value="RNA_pol_Rpb1_clamp_domain"/>
</dbReference>
<evidence type="ECO:0000256" key="5">
    <source>
        <dbReference type="ARBA" id="ARBA00022723"/>
    </source>
</evidence>
<evidence type="ECO:0000256" key="7">
    <source>
        <dbReference type="ARBA" id="ARBA00023163"/>
    </source>
</evidence>
<evidence type="ECO:0000313" key="10">
    <source>
        <dbReference type="Proteomes" id="UP000828251"/>
    </source>
</evidence>
<dbReference type="GO" id="GO:0046872">
    <property type="term" value="F:metal ion binding"/>
    <property type="evidence" value="ECO:0007669"/>
    <property type="project" value="UniProtKB-KW"/>
</dbReference>
<dbReference type="InterPro" id="IPR007080">
    <property type="entry name" value="RNA_pol_Rpb1_1"/>
</dbReference>
<feature type="domain" description="RNA polymerase Rpb1" evidence="8">
    <location>
        <begin position="3"/>
        <end position="50"/>
    </location>
</feature>
<name>A0A9D3VJV0_9ROSI</name>
<evidence type="ECO:0000256" key="2">
    <source>
        <dbReference type="ARBA" id="ARBA00022478"/>
    </source>
</evidence>
<evidence type="ECO:0000313" key="9">
    <source>
        <dbReference type="EMBL" id="KAH1083562.1"/>
    </source>
</evidence>
<comment type="caution">
    <text evidence="9">The sequence shown here is derived from an EMBL/GenBank/DDBJ whole genome shotgun (WGS) entry which is preliminary data.</text>
</comment>
<dbReference type="GO" id="GO:0003899">
    <property type="term" value="F:DNA-directed RNA polymerase activity"/>
    <property type="evidence" value="ECO:0007669"/>
    <property type="project" value="UniProtKB-EC"/>
</dbReference>
<dbReference type="Proteomes" id="UP000828251">
    <property type="component" value="Unassembled WGS sequence"/>
</dbReference>
<gene>
    <name evidence="9" type="ORF">J1N35_023323</name>
</gene>
<dbReference type="GO" id="GO:0000428">
    <property type="term" value="C:DNA-directed RNA polymerase complex"/>
    <property type="evidence" value="ECO:0007669"/>
    <property type="project" value="UniProtKB-KW"/>
</dbReference>
<accession>A0A9D3VJV0</accession>
<evidence type="ECO:0000256" key="4">
    <source>
        <dbReference type="ARBA" id="ARBA00022695"/>
    </source>
</evidence>
<evidence type="ECO:0000256" key="3">
    <source>
        <dbReference type="ARBA" id="ARBA00022679"/>
    </source>
</evidence>
<protein>
    <recommendedName>
        <fullName evidence="1">DNA-directed RNA polymerase</fullName>
        <ecNumber evidence="1">2.7.7.6</ecNumber>
    </recommendedName>
</protein>
<dbReference type="GO" id="GO:0003677">
    <property type="term" value="F:DNA binding"/>
    <property type="evidence" value="ECO:0007669"/>
    <property type="project" value="InterPro"/>
</dbReference>
<keyword evidence="3" id="KW-0808">Transferase</keyword>
<dbReference type="AlphaFoldDB" id="A0A9D3VJV0"/>
<dbReference type="GO" id="GO:0006351">
    <property type="term" value="P:DNA-templated transcription"/>
    <property type="evidence" value="ECO:0007669"/>
    <property type="project" value="InterPro"/>
</dbReference>
<keyword evidence="2" id="KW-0240">DNA-directed RNA polymerase</keyword>
<evidence type="ECO:0000256" key="1">
    <source>
        <dbReference type="ARBA" id="ARBA00012418"/>
    </source>
</evidence>
<dbReference type="PANTHER" id="PTHR48446:SF1">
    <property type="entry name" value="DNA-DIRECTED RNA POLYMERASE SUBUNIT BETA' N-TERMINAL SECTION"/>
    <property type="match status" value="1"/>
</dbReference>
<dbReference type="InterPro" id="IPR015700">
    <property type="entry name" value="RPC1"/>
</dbReference>
<dbReference type="EC" id="2.7.7.6" evidence="1"/>
<keyword evidence="10" id="KW-1185">Reference proteome</keyword>
<proteinExistence type="predicted"/>
<dbReference type="SUPFAM" id="SSF64484">
    <property type="entry name" value="beta and beta-prime subunits of DNA dependent RNA-polymerase"/>
    <property type="match status" value="1"/>
</dbReference>
<sequence>GPPNKSGKCATCDGSFGDCLGHYGYLPLVLPVYNVGYLSTILDILKCICK</sequence>
<dbReference type="Pfam" id="PF04997">
    <property type="entry name" value="RNA_pol_Rpb1_1"/>
    <property type="match status" value="1"/>
</dbReference>
<reference evidence="9 10" key="1">
    <citation type="journal article" date="2021" name="Plant Biotechnol. J.">
        <title>Multi-omics assisted identification of the key and species-specific regulatory components of drought-tolerant mechanisms in Gossypium stocksii.</title>
        <authorList>
            <person name="Yu D."/>
            <person name="Ke L."/>
            <person name="Zhang D."/>
            <person name="Wu Y."/>
            <person name="Sun Y."/>
            <person name="Mei J."/>
            <person name="Sun J."/>
            <person name="Sun Y."/>
        </authorList>
    </citation>
    <scope>NUCLEOTIDE SEQUENCE [LARGE SCALE GENOMIC DNA]</scope>
    <source>
        <strain evidence="10">cv. E1</strain>
        <tissue evidence="9">Leaf</tissue>
    </source>
</reference>
<keyword evidence="4" id="KW-0548">Nucleotidyltransferase</keyword>
<keyword evidence="7" id="KW-0804">Transcription</keyword>
<keyword evidence="6" id="KW-0862">Zinc</keyword>
<dbReference type="EMBL" id="JAIQCV010000007">
    <property type="protein sequence ID" value="KAH1083562.1"/>
    <property type="molecule type" value="Genomic_DNA"/>
</dbReference>